<dbReference type="InterPro" id="IPR000740">
    <property type="entry name" value="GrpE"/>
</dbReference>
<keyword evidence="3" id="KW-0963">Cytoplasm</keyword>
<dbReference type="SUPFAM" id="SSF58014">
    <property type="entry name" value="Coiled-coil domain of nucleotide exchange factor GrpE"/>
    <property type="match status" value="1"/>
</dbReference>
<evidence type="ECO:0000313" key="7">
    <source>
        <dbReference type="EMBL" id="MFA9461672.1"/>
    </source>
</evidence>
<keyword evidence="3 4" id="KW-0346">Stress response</keyword>
<accession>A0ABV4TWG9</accession>
<organism evidence="7 8">
    <name type="scientific">Thiohalorhabdus methylotrophus</name>
    <dbReference type="NCBI Taxonomy" id="3242694"/>
    <lineage>
        <taxon>Bacteria</taxon>
        <taxon>Pseudomonadati</taxon>
        <taxon>Pseudomonadota</taxon>
        <taxon>Gammaproteobacteria</taxon>
        <taxon>Thiohalorhabdales</taxon>
        <taxon>Thiohalorhabdaceae</taxon>
        <taxon>Thiohalorhabdus</taxon>
    </lineage>
</organism>
<dbReference type="CDD" id="cd00446">
    <property type="entry name" value="GrpE"/>
    <property type="match status" value="1"/>
</dbReference>
<dbReference type="Gene3D" id="3.90.20.20">
    <property type="match status" value="1"/>
</dbReference>
<evidence type="ECO:0000256" key="6">
    <source>
        <dbReference type="SAM" id="MobiDB-lite"/>
    </source>
</evidence>
<dbReference type="HAMAP" id="MF_01151">
    <property type="entry name" value="GrpE"/>
    <property type="match status" value="1"/>
</dbReference>
<keyword evidence="8" id="KW-1185">Reference proteome</keyword>
<comment type="subcellular location">
    <subcellularLocation>
        <location evidence="3">Cytoplasm</location>
    </subcellularLocation>
</comment>
<dbReference type="InterPro" id="IPR009012">
    <property type="entry name" value="GrpE_head"/>
</dbReference>
<evidence type="ECO:0000256" key="1">
    <source>
        <dbReference type="ARBA" id="ARBA00009054"/>
    </source>
</evidence>
<comment type="similarity">
    <text evidence="1 3 5">Belongs to the GrpE family.</text>
</comment>
<comment type="subunit">
    <text evidence="3">Homodimer.</text>
</comment>
<evidence type="ECO:0000313" key="8">
    <source>
        <dbReference type="Proteomes" id="UP001575181"/>
    </source>
</evidence>
<evidence type="ECO:0000256" key="4">
    <source>
        <dbReference type="RuleBase" id="RU000639"/>
    </source>
</evidence>
<comment type="caution">
    <text evidence="7">The sequence shown here is derived from an EMBL/GenBank/DDBJ whole genome shotgun (WGS) entry which is preliminary data.</text>
</comment>
<feature type="region of interest" description="Disordered" evidence="6">
    <location>
        <begin position="1"/>
        <end position="32"/>
    </location>
</feature>
<dbReference type="SUPFAM" id="SSF51064">
    <property type="entry name" value="Head domain of nucleotide exchange factor GrpE"/>
    <property type="match status" value="1"/>
</dbReference>
<protein>
    <recommendedName>
        <fullName evidence="3 4">Protein GrpE</fullName>
    </recommendedName>
    <alternativeName>
        <fullName evidence="3">HSP-70 cofactor</fullName>
    </alternativeName>
</protein>
<feature type="compositionally biased region" description="Basic and acidic residues" evidence="6">
    <location>
        <begin position="1"/>
        <end position="16"/>
    </location>
</feature>
<dbReference type="PROSITE" id="PS01071">
    <property type="entry name" value="GRPE"/>
    <property type="match status" value="1"/>
</dbReference>
<evidence type="ECO:0000256" key="5">
    <source>
        <dbReference type="RuleBase" id="RU004478"/>
    </source>
</evidence>
<dbReference type="NCBIfam" id="NF010748">
    <property type="entry name" value="PRK14150.1"/>
    <property type="match status" value="1"/>
</dbReference>
<gene>
    <name evidence="3 7" type="primary">grpE</name>
    <name evidence="7" type="ORF">ACERLL_12650</name>
</gene>
<comment type="function">
    <text evidence="3 4">Participates actively in the response to hyperosmotic and heat shock by preventing the aggregation of stress-denatured proteins, in association with DnaK and GrpE. It is the nucleotide exchange factor for DnaK and may function as a thermosensor. Unfolded proteins bind initially to DnaJ; upon interaction with the DnaJ-bound protein, DnaK hydrolyzes its bound ATP, resulting in the formation of a stable complex. GrpE releases ADP from DnaK; ATP binding to DnaK triggers the release of the substrate protein, thus completing the reaction cycle. Several rounds of ATP-dependent interactions between DnaJ, DnaK and GrpE are required for fully efficient folding.</text>
</comment>
<dbReference type="EMBL" id="JBGUAW010000008">
    <property type="protein sequence ID" value="MFA9461672.1"/>
    <property type="molecule type" value="Genomic_DNA"/>
</dbReference>
<dbReference type="PANTHER" id="PTHR21237:SF23">
    <property type="entry name" value="GRPE PROTEIN HOMOLOG, MITOCHONDRIAL"/>
    <property type="match status" value="1"/>
</dbReference>
<dbReference type="PRINTS" id="PR00773">
    <property type="entry name" value="GRPEPROTEIN"/>
</dbReference>
<dbReference type="InterPro" id="IPR013805">
    <property type="entry name" value="GrpE_CC"/>
</dbReference>
<dbReference type="Pfam" id="PF01025">
    <property type="entry name" value="GrpE"/>
    <property type="match status" value="1"/>
</dbReference>
<dbReference type="RefSeq" id="WP_373656455.1">
    <property type="nucleotide sequence ID" value="NZ_JBGUAW010000008.1"/>
</dbReference>
<proteinExistence type="inferred from homology"/>
<sequence>MTDSSQKNEGEEHVPEQETEQQTQETSDDPETLKARVQELEGKVEELESTASDYWDQVLRARAEGENARRRAEKDAEQARKFALEGFLKELIPVKDSLEMALQVEVEGADSAQKLHKGVSMTLDMFNEVLSKHGIEEVNPVEESFDPNYHQAMSTVETEGDPNQVVSVMQKGYLLNGRLVRPAMVEVSVRPDSAQKDDAEQDSE</sequence>
<evidence type="ECO:0000256" key="3">
    <source>
        <dbReference type="HAMAP-Rule" id="MF_01151"/>
    </source>
</evidence>
<dbReference type="PANTHER" id="PTHR21237">
    <property type="entry name" value="GRPE PROTEIN"/>
    <property type="match status" value="1"/>
</dbReference>
<dbReference type="NCBIfam" id="NF010737">
    <property type="entry name" value="PRK14139.1"/>
    <property type="match status" value="1"/>
</dbReference>
<dbReference type="Proteomes" id="UP001575181">
    <property type="component" value="Unassembled WGS sequence"/>
</dbReference>
<dbReference type="NCBIfam" id="NF010738">
    <property type="entry name" value="PRK14140.1"/>
    <property type="match status" value="1"/>
</dbReference>
<reference evidence="7 8" key="1">
    <citation type="submission" date="2024-08" db="EMBL/GenBank/DDBJ databases">
        <title>Whole-genome sequencing of halo(alkali)philic microorganisms from hypersaline lakes.</title>
        <authorList>
            <person name="Sorokin D.Y."/>
            <person name="Merkel A.Y."/>
            <person name="Messina E."/>
            <person name="Yakimov M."/>
        </authorList>
    </citation>
    <scope>NUCLEOTIDE SEQUENCE [LARGE SCALE GENOMIC DNA]</scope>
    <source>
        <strain evidence="7 8">Cl-TMA</strain>
    </source>
</reference>
<name>A0ABV4TWG9_9GAMM</name>
<keyword evidence="2 3" id="KW-0143">Chaperone</keyword>
<evidence type="ECO:0000256" key="2">
    <source>
        <dbReference type="ARBA" id="ARBA00023186"/>
    </source>
</evidence>
<dbReference type="Gene3D" id="2.30.22.10">
    <property type="entry name" value="Head domain of nucleotide exchange factor GrpE"/>
    <property type="match status" value="1"/>
</dbReference>